<evidence type="ECO:0000313" key="1">
    <source>
        <dbReference type="EMBL" id="GAA3942732.1"/>
    </source>
</evidence>
<protein>
    <recommendedName>
        <fullName evidence="3">RHS repeat-associated core domain-containing protein</fullName>
    </recommendedName>
</protein>
<dbReference type="EMBL" id="BAABDH010000061">
    <property type="protein sequence ID" value="GAA3942732.1"/>
    <property type="molecule type" value="Genomic_DNA"/>
</dbReference>
<dbReference type="PANTHER" id="PTHR32305">
    <property type="match status" value="1"/>
</dbReference>
<keyword evidence="2" id="KW-1185">Reference proteome</keyword>
<dbReference type="Gene3D" id="2.180.10.10">
    <property type="entry name" value="RHS repeat-associated core"/>
    <property type="match status" value="1"/>
</dbReference>
<reference evidence="2" key="1">
    <citation type="journal article" date="2019" name="Int. J. Syst. Evol. Microbiol.">
        <title>The Global Catalogue of Microorganisms (GCM) 10K type strain sequencing project: providing services to taxonomists for standard genome sequencing and annotation.</title>
        <authorList>
            <consortium name="The Broad Institute Genomics Platform"/>
            <consortium name="The Broad Institute Genome Sequencing Center for Infectious Disease"/>
            <person name="Wu L."/>
            <person name="Ma J."/>
        </authorList>
    </citation>
    <scope>NUCLEOTIDE SEQUENCE [LARGE SCALE GENOMIC DNA]</scope>
    <source>
        <strain evidence="2">JCM 17214</strain>
    </source>
</reference>
<dbReference type="NCBIfam" id="TIGR03696">
    <property type="entry name" value="Rhs_assc_core"/>
    <property type="match status" value="1"/>
</dbReference>
<name>A0ABP7NC77_9BACT</name>
<dbReference type="Proteomes" id="UP001499909">
    <property type="component" value="Unassembled WGS sequence"/>
</dbReference>
<dbReference type="InterPro" id="IPR022385">
    <property type="entry name" value="Rhs_assc_core"/>
</dbReference>
<evidence type="ECO:0000313" key="2">
    <source>
        <dbReference type="Proteomes" id="UP001499909"/>
    </source>
</evidence>
<organism evidence="1 2">
    <name type="scientific">Hymenobacter algoricola</name>
    <dbReference type="NCBI Taxonomy" id="486267"/>
    <lineage>
        <taxon>Bacteria</taxon>
        <taxon>Pseudomonadati</taxon>
        <taxon>Bacteroidota</taxon>
        <taxon>Cytophagia</taxon>
        <taxon>Cytophagales</taxon>
        <taxon>Hymenobacteraceae</taxon>
        <taxon>Hymenobacter</taxon>
    </lineage>
</organism>
<dbReference type="PANTHER" id="PTHR32305:SF15">
    <property type="entry name" value="PROTEIN RHSA-RELATED"/>
    <property type="match status" value="1"/>
</dbReference>
<dbReference type="InterPro" id="IPR050708">
    <property type="entry name" value="T6SS_VgrG/RHS"/>
</dbReference>
<accession>A0ABP7NC77</accession>
<evidence type="ECO:0008006" key="3">
    <source>
        <dbReference type="Google" id="ProtNLM"/>
    </source>
</evidence>
<gene>
    <name evidence="1" type="ORF">GCM10022406_27480</name>
</gene>
<proteinExistence type="predicted"/>
<comment type="caution">
    <text evidence="1">The sequence shown here is derived from an EMBL/GenBank/DDBJ whole genome shotgun (WGS) entry which is preliminary data.</text>
</comment>
<sequence length="389" mass="44100">MDGYIFQTDPTTQLTQAVSGPLSEGRVLRNPAGSRWNWKFEYHIKDHLGNLRFAFRDQSDNGQQRMMAGMEPANSEKEEQTFQHIDETRQQDAIHARSGNYVARLSKKEGRREGPSITWTVQAGDSVYAEAYGRYDRQKPLGVLQGGAIAVGANAANGVGPSLISEKKQRTTRRGIPFLGISLAITPQLFKLGHQVRSKSIPQTYLRYELYTQDSQLVATRVQQLRATADDEWQHLAVGMTADSAGYVKVSLINESDTPAYFDDLELRTVDPYLVQENHYDPFGLNLVGIESSSGQDTKFQFNGQEMQEDFGLNWNHQGARFYDPQLGRWHMVDALADDVTQVEFSPYQFSWNNPINYSDPEGLYAYDEFNQRDPEEGYINMIVAEDLI</sequence>